<evidence type="ECO:0000256" key="3">
    <source>
        <dbReference type="ARBA" id="ARBA00022980"/>
    </source>
</evidence>
<dbReference type="SUPFAM" id="SSF53137">
    <property type="entry name" value="Translational machinery components"/>
    <property type="match status" value="1"/>
</dbReference>
<name>A0A6C0NA43_PLAVT</name>
<dbReference type="PANTHER" id="PTHR11759">
    <property type="entry name" value="40S RIBOSOMAL PROTEIN S14/30S RIBOSOMAL PROTEIN S11"/>
    <property type="match status" value="1"/>
</dbReference>
<dbReference type="PIRSF" id="PIRSF002131">
    <property type="entry name" value="Ribosomal_S11"/>
    <property type="match status" value="1"/>
</dbReference>
<sequence>MNKKNKFKYNFRKKYKKKKNSLILANLHVIASLKNTIISLTTYRGNLIKQWSTKSLKKTRFKKNTPYNVQLIVRKVNKYLRFKRIEKLKIYLYGTGLGRSNILRNLDRKFKVKYLFDQTAKPFNGCRLKKQKRR</sequence>
<keyword evidence="3 5" id="KW-0689">Ribosomal protein</keyword>
<gene>
    <name evidence="5" type="primary">rps11</name>
</gene>
<evidence type="ECO:0000256" key="4">
    <source>
        <dbReference type="ARBA" id="ARBA00023274"/>
    </source>
</evidence>
<dbReference type="Gene3D" id="3.30.420.80">
    <property type="entry name" value="Ribosomal protein S11"/>
    <property type="match status" value="1"/>
</dbReference>
<evidence type="ECO:0000256" key="2">
    <source>
        <dbReference type="ARBA" id="ARBA00006194"/>
    </source>
</evidence>
<evidence type="ECO:0000313" key="5">
    <source>
        <dbReference type="EMBL" id="QHW07496.1"/>
    </source>
</evidence>
<dbReference type="InterPro" id="IPR001971">
    <property type="entry name" value="Ribosomal_uS11"/>
</dbReference>
<comment type="subcellular location">
    <subcellularLocation>
        <location evidence="1">Plastid</location>
        <location evidence="1">Chloroplast</location>
    </subcellularLocation>
</comment>
<dbReference type="InterPro" id="IPR036967">
    <property type="entry name" value="Ribosomal_uS11_sf"/>
</dbReference>
<protein>
    <submittedName>
        <fullName evidence="5">Ribosomal protein S11</fullName>
    </submittedName>
</protein>
<dbReference type="GO" id="GO:1990904">
    <property type="term" value="C:ribonucleoprotein complex"/>
    <property type="evidence" value="ECO:0007669"/>
    <property type="project" value="UniProtKB-KW"/>
</dbReference>
<dbReference type="RefSeq" id="YP_009729757.1">
    <property type="nucleotide sequence ID" value="NC_045922.1"/>
</dbReference>
<organism evidence="5">
    <name type="scientific">Plasmopara viticola</name>
    <name type="common">Downy mildew of grapevine</name>
    <name type="synonym">Botrytis viticola</name>
    <dbReference type="NCBI Taxonomy" id="143451"/>
    <lineage>
        <taxon>Eukaryota</taxon>
        <taxon>Sar</taxon>
        <taxon>Stramenopiles</taxon>
        <taxon>Oomycota</taxon>
        <taxon>Peronosporomycetes</taxon>
        <taxon>Peronosporales</taxon>
        <taxon>Peronosporaceae</taxon>
        <taxon>Plasmopara</taxon>
    </lineage>
</organism>
<dbReference type="EMBL" id="MN105125">
    <property type="protein sequence ID" value="QHW07496.1"/>
    <property type="molecule type" value="Genomic_DNA"/>
</dbReference>
<geneLocation type="mitochondrion" evidence="5"/>
<reference evidence="5" key="1">
    <citation type="submission" date="2019-06" db="EMBL/GenBank/DDBJ databases">
        <title>A high-quality grapevine downy mildew genome assembly reveals rapidly evolving and lineage-specific putative host adaptation genes.</title>
        <authorList>
            <person name="Mazet I.D."/>
            <person name="Couture C."/>
            <person name="Gouzy J."/>
            <person name="Piron M.-C."/>
            <person name="Kuckly C."/>
            <person name="Bouchez O."/>
            <person name="Rispe C."/>
            <person name="Mestre P."/>
            <person name="Delmotte F."/>
        </authorList>
    </citation>
    <scope>NUCLEOTIDE SEQUENCE</scope>
</reference>
<dbReference type="HAMAP" id="MF_01310">
    <property type="entry name" value="Ribosomal_uS11"/>
    <property type="match status" value="1"/>
</dbReference>
<accession>A0A6C0NA43</accession>
<evidence type="ECO:0000256" key="1">
    <source>
        <dbReference type="ARBA" id="ARBA00004229"/>
    </source>
</evidence>
<dbReference type="GO" id="GO:0006412">
    <property type="term" value="P:translation"/>
    <property type="evidence" value="ECO:0007669"/>
    <property type="project" value="InterPro"/>
</dbReference>
<keyword evidence="4" id="KW-0687">Ribonucleoprotein</keyword>
<proteinExistence type="inferred from homology"/>
<keyword evidence="5" id="KW-0496">Mitochondrion</keyword>
<comment type="similarity">
    <text evidence="2">Belongs to the universal ribosomal protein uS11 family.</text>
</comment>
<dbReference type="GO" id="GO:0003735">
    <property type="term" value="F:structural constituent of ribosome"/>
    <property type="evidence" value="ECO:0007669"/>
    <property type="project" value="InterPro"/>
</dbReference>
<dbReference type="GO" id="GO:0009507">
    <property type="term" value="C:chloroplast"/>
    <property type="evidence" value="ECO:0007669"/>
    <property type="project" value="UniProtKB-SubCell"/>
</dbReference>
<dbReference type="AlphaFoldDB" id="A0A6C0NA43"/>
<dbReference type="Pfam" id="PF00411">
    <property type="entry name" value="Ribosomal_S11"/>
    <property type="match status" value="1"/>
</dbReference>
<dbReference type="GO" id="GO:0005840">
    <property type="term" value="C:ribosome"/>
    <property type="evidence" value="ECO:0007669"/>
    <property type="project" value="UniProtKB-KW"/>
</dbReference>
<dbReference type="GeneID" id="43964548"/>